<gene>
    <name evidence="2" type="ORF">A9179_20105</name>
</gene>
<dbReference type="Proteomes" id="UP000744555">
    <property type="component" value="Unassembled WGS sequence"/>
</dbReference>
<feature type="signal peptide" evidence="1">
    <location>
        <begin position="1"/>
        <end position="19"/>
    </location>
</feature>
<comment type="caution">
    <text evidence="2">The sequence shown here is derived from an EMBL/GenBank/DDBJ whole genome shotgun (WGS) entry which is preliminary data.</text>
</comment>
<proteinExistence type="predicted"/>
<protein>
    <recommendedName>
        <fullName evidence="4">Lipoprotein</fullName>
    </recommendedName>
</protein>
<dbReference type="PROSITE" id="PS51257">
    <property type="entry name" value="PROKAR_LIPOPROTEIN"/>
    <property type="match status" value="1"/>
</dbReference>
<reference evidence="2 3" key="1">
    <citation type="submission" date="2016-06" db="EMBL/GenBank/DDBJ databases">
        <authorList>
            <person name="Ramos C."/>
            <person name="Pintado A."/>
            <person name="Crespo-Gomez J.I."/>
        </authorList>
    </citation>
    <scope>NUCLEOTIDE SEQUENCE [LARGE SCALE GENOMIC DNA]</scope>
    <source>
        <strain evidence="2 3">AVO110</strain>
    </source>
</reference>
<keyword evidence="1" id="KW-0732">Signal</keyword>
<organism evidence="2 3">
    <name type="scientific">Aquipseudomonas alcaligenes</name>
    <name type="common">Pseudomonas alcaligenes</name>
    <dbReference type="NCBI Taxonomy" id="43263"/>
    <lineage>
        <taxon>Bacteria</taxon>
        <taxon>Pseudomonadati</taxon>
        <taxon>Pseudomonadota</taxon>
        <taxon>Gammaproteobacteria</taxon>
        <taxon>Pseudomonadales</taxon>
        <taxon>Pseudomonadaceae</taxon>
        <taxon>Aquipseudomonas</taxon>
    </lineage>
</organism>
<feature type="chain" id="PRO_5045404706" description="Lipoprotein" evidence="1">
    <location>
        <begin position="20"/>
        <end position="119"/>
    </location>
</feature>
<dbReference type="RefSeq" id="WP_187808027.1">
    <property type="nucleotide sequence ID" value="NZ_LZEU01000001.1"/>
</dbReference>
<evidence type="ECO:0000313" key="3">
    <source>
        <dbReference type="Proteomes" id="UP000744555"/>
    </source>
</evidence>
<sequence length="119" mass="12712">MPVKYLRACTLTAAMAVLAGCGNDYDGGYSAVSGFMGPLVVIQVAGSEATVSQVDMIRNRVMHAEVWSAESKAEKLLLTNTQGKTYAFVRAVDEKGLECLNCGLGTGLPKSWQPLKKPE</sequence>
<evidence type="ECO:0000313" key="2">
    <source>
        <dbReference type="EMBL" id="MBC9252574.1"/>
    </source>
</evidence>
<evidence type="ECO:0000256" key="1">
    <source>
        <dbReference type="SAM" id="SignalP"/>
    </source>
</evidence>
<evidence type="ECO:0008006" key="4">
    <source>
        <dbReference type="Google" id="ProtNLM"/>
    </source>
</evidence>
<dbReference type="EMBL" id="LZEU01000001">
    <property type="protein sequence ID" value="MBC9252574.1"/>
    <property type="molecule type" value="Genomic_DNA"/>
</dbReference>
<keyword evidence="3" id="KW-1185">Reference proteome</keyword>
<accession>A0ABR7S688</accession>
<name>A0ABR7S688_AQUAC</name>